<protein>
    <submittedName>
        <fullName evidence="2">SGNH/GDSL hydrolase family protein</fullName>
        <ecNumber evidence="2">3.1.-.-</ecNumber>
    </submittedName>
</protein>
<dbReference type="EMBL" id="JBHUCM010000038">
    <property type="protein sequence ID" value="MFD1543362.1"/>
    <property type="molecule type" value="Genomic_DNA"/>
</dbReference>
<organism evidence="2 3">
    <name type="scientific">Nonomuraea guangzhouensis</name>
    <dbReference type="NCBI Taxonomy" id="1291555"/>
    <lineage>
        <taxon>Bacteria</taxon>
        <taxon>Bacillati</taxon>
        <taxon>Actinomycetota</taxon>
        <taxon>Actinomycetes</taxon>
        <taxon>Streptosporangiales</taxon>
        <taxon>Streptosporangiaceae</taxon>
        <taxon>Nonomuraea</taxon>
    </lineage>
</organism>
<feature type="domain" description="SGNH hydrolase-type esterase" evidence="1">
    <location>
        <begin position="36"/>
        <end position="213"/>
    </location>
</feature>
<dbReference type="EC" id="3.1.-.-" evidence="2"/>
<keyword evidence="2" id="KW-0378">Hydrolase</keyword>
<reference evidence="3" key="1">
    <citation type="journal article" date="2019" name="Int. J. Syst. Evol. Microbiol.">
        <title>The Global Catalogue of Microorganisms (GCM) 10K type strain sequencing project: providing services to taxonomists for standard genome sequencing and annotation.</title>
        <authorList>
            <consortium name="The Broad Institute Genomics Platform"/>
            <consortium name="The Broad Institute Genome Sequencing Center for Infectious Disease"/>
            <person name="Wu L."/>
            <person name="Ma J."/>
        </authorList>
    </citation>
    <scope>NUCLEOTIDE SEQUENCE [LARGE SCALE GENOMIC DNA]</scope>
    <source>
        <strain evidence="3">CGMCC 1.15399</strain>
    </source>
</reference>
<evidence type="ECO:0000313" key="2">
    <source>
        <dbReference type="EMBL" id="MFD1543362.1"/>
    </source>
</evidence>
<dbReference type="PANTHER" id="PTHR30383:SF5">
    <property type="entry name" value="SGNH HYDROLASE-TYPE ESTERASE DOMAIN-CONTAINING PROTEIN"/>
    <property type="match status" value="1"/>
</dbReference>
<sequence length="241" mass="25480">MKTDTAYGREMDDPYCRWPAGSATLLRSAPWRRLVVLGDSVAAGVRGPLDGYRDLDAAARVAEALSAAHPSFSYRNLAEPELRTAEIRDRQLGPALESRPDLAIISAGGNDALRRSFDEERFHDELTSIVRPLVAQGARLVTIGLFDLARSGLVPDPHAGPMAERFDRLDAVTSRIAAECGGVHVDNHGHPLAADPGIFAGDRIHCNARGHAIAAANLVAALAALPVAVADTAPDGGCHGC</sequence>
<dbReference type="Proteomes" id="UP001597097">
    <property type="component" value="Unassembled WGS sequence"/>
</dbReference>
<keyword evidence="3" id="KW-1185">Reference proteome</keyword>
<gene>
    <name evidence="2" type="ORF">ACFSJ0_40395</name>
</gene>
<accession>A0ABW4GKV5</accession>
<comment type="caution">
    <text evidence="2">The sequence shown here is derived from an EMBL/GenBank/DDBJ whole genome shotgun (WGS) entry which is preliminary data.</text>
</comment>
<evidence type="ECO:0000259" key="1">
    <source>
        <dbReference type="Pfam" id="PF13472"/>
    </source>
</evidence>
<proteinExistence type="predicted"/>
<dbReference type="Pfam" id="PF13472">
    <property type="entry name" value="Lipase_GDSL_2"/>
    <property type="match status" value="1"/>
</dbReference>
<dbReference type="RefSeq" id="WP_219529878.1">
    <property type="nucleotide sequence ID" value="NZ_JAHKRM010000007.1"/>
</dbReference>
<dbReference type="GO" id="GO:0016787">
    <property type="term" value="F:hydrolase activity"/>
    <property type="evidence" value="ECO:0007669"/>
    <property type="project" value="UniProtKB-KW"/>
</dbReference>
<dbReference type="CDD" id="cd01832">
    <property type="entry name" value="SGNH_hydrolase_like_1"/>
    <property type="match status" value="1"/>
</dbReference>
<dbReference type="InterPro" id="IPR051532">
    <property type="entry name" value="Ester_Hydrolysis_Enzymes"/>
</dbReference>
<evidence type="ECO:0000313" key="3">
    <source>
        <dbReference type="Proteomes" id="UP001597097"/>
    </source>
</evidence>
<dbReference type="InterPro" id="IPR013830">
    <property type="entry name" value="SGNH_hydro"/>
</dbReference>
<dbReference type="PANTHER" id="PTHR30383">
    <property type="entry name" value="THIOESTERASE 1/PROTEASE 1/LYSOPHOSPHOLIPASE L1"/>
    <property type="match status" value="1"/>
</dbReference>
<name>A0ABW4GKV5_9ACTN</name>